<comment type="caution">
    <text evidence="4">The sequence shown here is derived from an EMBL/GenBank/DDBJ whole genome shotgun (WGS) entry which is preliminary data.</text>
</comment>
<dbReference type="Proteomes" id="UP000309667">
    <property type="component" value="Unassembled WGS sequence"/>
</dbReference>
<organism evidence="4 5">
    <name type="scientific">Rhizobium rhizophilum</name>
    <dbReference type="NCBI Taxonomy" id="1850373"/>
    <lineage>
        <taxon>Bacteria</taxon>
        <taxon>Pseudomonadati</taxon>
        <taxon>Pseudomonadota</taxon>
        <taxon>Alphaproteobacteria</taxon>
        <taxon>Hyphomicrobiales</taxon>
        <taxon>Rhizobiaceae</taxon>
        <taxon>Rhizobium/Agrobacterium group</taxon>
        <taxon>Rhizobium</taxon>
    </lineage>
</organism>
<name>A0ABY2QYM6_9HYPH</name>
<evidence type="ECO:0000256" key="2">
    <source>
        <dbReference type="ARBA" id="ARBA00022649"/>
    </source>
</evidence>
<dbReference type="InterPro" id="IPR028344">
    <property type="entry name" value="ParE1/4"/>
</dbReference>
<comment type="similarity">
    <text evidence="1 3">Belongs to the RelE toxin family.</text>
</comment>
<dbReference type="PANTHER" id="PTHR33755:SF9">
    <property type="entry name" value="TOXIN PARE1"/>
    <property type="match status" value="1"/>
</dbReference>
<dbReference type="InterPro" id="IPR035093">
    <property type="entry name" value="RelE/ParE_toxin_dom_sf"/>
</dbReference>
<reference evidence="4 5" key="1">
    <citation type="submission" date="2019-04" db="EMBL/GenBank/DDBJ databases">
        <title>Genome sequence of strain 7209-2.</title>
        <authorList>
            <person name="Gao J."/>
            <person name="Sun J."/>
        </authorList>
    </citation>
    <scope>NUCLEOTIDE SEQUENCE [LARGE SCALE GENOMIC DNA]</scope>
    <source>
        <strain evidence="4 5">7209-2</strain>
    </source>
</reference>
<keyword evidence="5" id="KW-1185">Reference proteome</keyword>
<evidence type="ECO:0000256" key="1">
    <source>
        <dbReference type="ARBA" id="ARBA00006226"/>
    </source>
</evidence>
<gene>
    <name evidence="4" type="ORF">E9677_00240</name>
</gene>
<proteinExistence type="inferred from homology"/>
<accession>A0ABY2QYM6</accession>
<dbReference type="InterPro" id="IPR007712">
    <property type="entry name" value="RelE/ParE_toxin"/>
</dbReference>
<sequence length="97" mass="11134">MRALALLPAATADLDKIWDFTAESWGVEQADNYTDEIRATCTRLASGFLRGRPVDVRQGYLKQSVGSHIIYFWDKKDRIEVVRILHQKQDVSRNLPT</sequence>
<keyword evidence="2" id="KW-1277">Toxin-antitoxin system</keyword>
<protein>
    <recommendedName>
        <fullName evidence="3">Toxin</fullName>
    </recommendedName>
</protein>
<evidence type="ECO:0000313" key="4">
    <source>
        <dbReference type="EMBL" id="THV16472.1"/>
    </source>
</evidence>
<dbReference type="RefSeq" id="WP_136556100.1">
    <property type="nucleotide sequence ID" value="NZ_STGT01000001.1"/>
</dbReference>
<evidence type="ECO:0000313" key="5">
    <source>
        <dbReference type="Proteomes" id="UP000309667"/>
    </source>
</evidence>
<dbReference type="Pfam" id="PF05016">
    <property type="entry name" value="ParE_toxin"/>
    <property type="match status" value="1"/>
</dbReference>
<dbReference type="PIRSF" id="PIRSF029218">
    <property type="entry name" value="ParE"/>
    <property type="match status" value="1"/>
</dbReference>
<dbReference type="EMBL" id="STGT01000001">
    <property type="protein sequence ID" value="THV16472.1"/>
    <property type="molecule type" value="Genomic_DNA"/>
</dbReference>
<dbReference type="PANTHER" id="PTHR33755">
    <property type="entry name" value="TOXIN PARE1-RELATED"/>
    <property type="match status" value="1"/>
</dbReference>
<dbReference type="InterPro" id="IPR051803">
    <property type="entry name" value="TA_system_RelE-like_toxin"/>
</dbReference>
<dbReference type="Gene3D" id="3.30.2310.20">
    <property type="entry name" value="RelE-like"/>
    <property type="match status" value="1"/>
</dbReference>
<evidence type="ECO:0000256" key="3">
    <source>
        <dbReference type="PIRNR" id="PIRNR029218"/>
    </source>
</evidence>